<dbReference type="OrthoDB" id="9774179at2"/>
<dbReference type="AlphaFoldDB" id="A0A162M3U1"/>
<proteinExistence type="inferred from homology"/>
<keyword evidence="3 5" id="KW-0012">Acyltransferase</keyword>
<protein>
    <submittedName>
        <fullName evidence="5">Phosphate acetyltransferase</fullName>
        <ecNumber evidence="5">2.3.1.8</ecNumber>
    </submittedName>
</protein>
<dbReference type="SUPFAM" id="SSF53659">
    <property type="entry name" value="Isocitrate/Isopropylmalate dehydrogenase-like"/>
    <property type="match status" value="1"/>
</dbReference>
<evidence type="ECO:0000256" key="1">
    <source>
        <dbReference type="ARBA" id="ARBA00005656"/>
    </source>
</evidence>
<evidence type="ECO:0000313" key="6">
    <source>
        <dbReference type="Proteomes" id="UP000075737"/>
    </source>
</evidence>
<dbReference type="Gene3D" id="3.40.718.10">
    <property type="entry name" value="Isopropylmalate Dehydrogenase"/>
    <property type="match status" value="1"/>
</dbReference>
<evidence type="ECO:0000256" key="2">
    <source>
        <dbReference type="ARBA" id="ARBA00022679"/>
    </source>
</evidence>
<evidence type="ECO:0000259" key="4">
    <source>
        <dbReference type="Pfam" id="PF01515"/>
    </source>
</evidence>
<evidence type="ECO:0000256" key="3">
    <source>
        <dbReference type="ARBA" id="ARBA00023315"/>
    </source>
</evidence>
<comment type="caution">
    <text evidence="5">The sequence shown here is derived from an EMBL/GenBank/DDBJ whole genome shotgun (WGS) entry which is preliminary data.</text>
</comment>
<keyword evidence="6" id="KW-1185">Reference proteome</keyword>
<feature type="domain" description="Phosphate acetyl/butaryl transferase" evidence="4">
    <location>
        <begin position="74"/>
        <end position="294"/>
    </location>
</feature>
<comment type="similarity">
    <text evidence="1">Belongs to the phosphate acetyltransferase and butyryltransferase family.</text>
</comment>
<dbReference type="PATRIC" id="fig|520767.4.peg.2418"/>
<dbReference type="NCBIfam" id="NF006045">
    <property type="entry name" value="PRK08190.1"/>
    <property type="match status" value="1"/>
</dbReference>
<dbReference type="PIRSF" id="PIRSF000428">
    <property type="entry name" value="P_Ac_trans"/>
    <property type="match status" value="1"/>
</dbReference>
<dbReference type="EC" id="2.3.1.8" evidence="5"/>
<dbReference type="STRING" id="520767.ATZ99_22850"/>
<name>A0A162M3U1_9FIRM</name>
<evidence type="ECO:0000313" key="5">
    <source>
        <dbReference type="EMBL" id="KYO63805.1"/>
    </source>
</evidence>
<dbReference type="Proteomes" id="UP000075737">
    <property type="component" value="Unassembled WGS sequence"/>
</dbReference>
<gene>
    <name evidence="5" type="primary">pta_3</name>
    <name evidence="5" type="ORF">ATZ99_22850</name>
</gene>
<dbReference type="InterPro" id="IPR002505">
    <property type="entry name" value="PTA_PTB"/>
</dbReference>
<dbReference type="GO" id="GO:0008959">
    <property type="term" value="F:phosphate acetyltransferase activity"/>
    <property type="evidence" value="ECO:0007669"/>
    <property type="project" value="UniProtKB-EC"/>
</dbReference>
<organism evidence="5 6">
    <name type="scientific">Thermovenabulum gondwanense</name>
    <dbReference type="NCBI Taxonomy" id="520767"/>
    <lineage>
        <taxon>Bacteria</taxon>
        <taxon>Bacillati</taxon>
        <taxon>Bacillota</taxon>
        <taxon>Clostridia</taxon>
        <taxon>Thermosediminibacterales</taxon>
        <taxon>Thermosediminibacteraceae</taxon>
        <taxon>Thermovenabulum</taxon>
    </lineage>
</organism>
<accession>A0A162M3U1</accession>
<dbReference type="Pfam" id="PF01515">
    <property type="entry name" value="PTA_PTB"/>
    <property type="match status" value="1"/>
</dbReference>
<sequence length="302" mass="31836">MIKNFKEIFERLSAFPPVKVSVIQAADEPVLEAIRDAKGMGFIKPILVGEKKDILKKAGEVGLKLEEDEILDCPVEKAAKQGVNLVSQNAAEVLMKGLIDTAAFMKAVLDPEAGLRTGELLSHMAAFEVNSYHKLLFLTDGGVNISPTLEEKISILQNAIFALRCLGYEKPKVAVLCAVETVSLKMPATVDAAIISKMAERNQIKGAIIDGPLALDNAVNKDAAIHKGIKSPVAGDADLLLVPDIEAGNALGKSLSFLANGAMAGIVLGAKAPIVLSSRADSSFSKLASIALACLVKRGGKI</sequence>
<dbReference type="EMBL" id="LOHZ01000047">
    <property type="protein sequence ID" value="KYO63805.1"/>
    <property type="molecule type" value="Genomic_DNA"/>
</dbReference>
<dbReference type="InterPro" id="IPR012147">
    <property type="entry name" value="P_Ac_Bu_trans"/>
</dbReference>
<keyword evidence="2 5" id="KW-0808">Transferase</keyword>
<dbReference type="PANTHER" id="PTHR43356:SF2">
    <property type="entry name" value="PHOSPHATE ACETYLTRANSFERASE"/>
    <property type="match status" value="1"/>
</dbReference>
<reference evidence="5 6" key="1">
    <citation type="submission" date="2015-12" db="EMBL/GenBank/DDBJ databases">
        <title>Draft genome of Thermovenabulum gondwanense isolated from a red thermophilic microbial mat colonisisng an outflow channel of a bore well.</title>
        <authorList>
            <person name="Patel B.K."/>
        </authorList>
    </citation>
    <scope>NUCLEOTIDE SEQUENCE [LARGE SCALE GENOMIC DNA]</scope>
    <source>
        <strain evidence="5 6">R270</strain>
    </source>
</reference>
<dbReference type="InterPro" id="IPR050500">
    <property type="entry name" value="Phos_Acetyltrans/Butyryltrans"/>
</dbReference>
<dbReference type="PANTHER" id="PTHR43356">
    <property type="entry name" value="PHOSPHATE ACETYLTRANSFERASE"/>
    <property type="match status" value="1"/>
</dbReference>